<evidence type="ECO:0000256" key="1">
    <source>
        <dbReference type="ARBA" id="ARBA00001342"/>
    </source>
</evidence>
<dbReference type="Pfam" id="PF03737">
    <property type="entry name" value="RraA-like"/>
    <property type="match status" value="1"/>
</dbReference>
<dbReference type="EC" id="4.1.1.112" evidence="6"/>
<evidence type="ECO:0000256" key="2">
    <source>
        <dbReference type="ARBA" id="ARBA00001968"/>
    </source>
</evidence>
<feature type="binding site" evidence="13">
    <location>
        <position position="126"/>
    </location>
    <ligand>
        <name>Mg(2+)</name>
        <dbReference type="ChEBI" id="CHEBI:18420"/>
    </ligand>
</feature>
<evidence type="ECO:0000256" key="11">
    <source>
        <dbReference type="ARBA" id="ARBA00032305"/>
    </source>
</evidence>
<comment type="catalytic activity">
    <reaction evidence="1">
        <text>4-hydroxy-4-methyl-2-oxoglutarate = 2 pyruvate</text>
        <dbReference type="Rhea" id="RHEA:22748"/>
        <dbReference type="ChEBI" id="CHEBI:15361"/>
        <dbReference type="ChEBI" id="CHEBI:58276"/>
        <dbReference type="EC" id="4.1.3.17"/>
    </reaction>
</comment>
<dbReference type="InterPro" id="IPR005493">
    <property type="entry name" value="RraA/RraA-like"/>
</dbReference>
<evidence type="ECO:0000256" key="7">
    <source>
        <dbReference type="ARBA" id="ARBA00016549"/>
    </source>
</evidence>
<reference evidence="14" key="1">
    <citation type="submission" date="2017-12" db="EMBL/GenBank/DDBJ databases">
        <title>Sequencing the genomes of 1000 Actinobacteria strains.</title>
        <authorList>
            <person name="Klenk H.-P."/>
        </authorList>
    </citation>
    <scope>NUCLEOTIDE SEQUENCE [LARGE SCALE GENOMIC DNA]</scope>
    <source>
        <strain evidence="14">DSM 44228</strain>
    </source>
</reference>
<comment type="subunit">
    <text evidence="4">Homotrimer.</text>
</comment>
<comment type="similarity">
    <text evidence="3">Belongs to the class II aldolase/RraA-like family.</text>
</comment>
<evidence type="ECO:0000256" key="5">
    <source>
        <dbReference type="ARBA" id="ARBA00012213"/>
    </source>
</evidence>
<evidence type="ECO:0000256" key="6">
    <source>
        <dbReference type="ARBA" id="ARBA00012947"/>
    </source>
</evidence>
<dbReference type="STRING" id="994479.GCA_000194155_01823"/>
<evidence type="ECO:0000256" key="9">
    <source>
        <dbReference type="ARBA" id="ARBA00029596"/>
    </source>
</evidence>
<organism evidence="14 15">
    <name type="scientific">Saccharopolyspora spinosa</name>
    <dbReference type="NCBI Taxonomy" id="60894"/>
    <lineage>
        <taxon>Bacteria</taxon>
        <taxon>Bacillati</taxon>
        <taxon>Actinomycetota</taxon>
        <taxon>Actinomycetes</taxon>
        <taxon>Pseudonocardiales</taxon>
        <taxon>Pseudonocardiaceae</taxon>
        <taxon>Saccharopolyspora</taxon>
    </lineage>
</organism>
<dbReference type="InterPro" id="IPR036704">
    <property type="entry name" value="RraA/RraA-like_sf"/>
</dbReference>
<dbReference type="EC" id="4.1.3.17" evidence="5"/>
<proteinExistence type="inferred from homology"/>
<dbReference type="SUPFAM" id="SSF89562">
    <property type="entry name" value="RraA-like"/>
    <property type="match status" value="1"/>
</dbReference>
<comment type="cofactor">
    <cofactor evidence="13">
        <name>Mg(2+)</name>
        <dbReference type="ChEBI" id="CHEBI:18420"/>
    </cofactor>
</comment>
<feature type="binding site" evidence="13">
    <location>
        <position position="125"/>
    </location>
    <ligand>
        <name>substrate</name>
    </ligand>
</feature>
<evidence type="ECO:0000256" key="10">
    <source>
        <dbReference type="ARBA" id="ARBA00030169"/>
    </source>
</evidence>
<keyword evidence="13" id="KW-0460">Magnesium</keyword>
<evidence type="ECO:0000313" key="14">
    <source>
        <dbReference type="EMBL" id="PKW14623.1"/>
    </source>
</evidence>
<comment type="catalytic activity">
    <reaction evidence="12">
        <text>oxaloacetate + H(+) = pyruvate + CO2</text>
        <dbReference type="Rhea" id="RHEA:15641"/>
        <dbReference type="ChEBI" id="CHEBI:15361"/>
        <dbReference type="ChEBI" id="CHEBI:15378"/>
        <dbReference type="ChEBI" id="CHEBI:16452"/>
        <dbReference type="ChEBI" id="CHEBI:16526"/>
        <dbReference type="EC" id="4.1.1.112"/>
    </reaction>
</comment>
<comment type="caution">
    <text evidence="14">The sequence shown here is derived from an EMBL/GenBank/DDBJ whole genome shotgun (WGS) entry which is preliminary data.</text>
</comment>
<name>A0A2N3XVB8_SACSN</name>
<dbReference type="GO" id="GO:0047443">
    <property type="term" value="F:4-hydroxy-4-methyl-2-oxoglutarate aldolase activity"/>
    <property type="evidence" value="ECO:0007669"/>
    <property type="project" value="UniProtKB-EC"/>
</dbReference>
<accession>A0A2N3XVB8</accession>
<keyword evidence="15" id="KW-1185">Reference proteome</keyword>
<evidence type="ECO:0000256" key="8">
    <source>
        <dbReference type="ARBA" id="ARBA00025046"/>
    </source>
</evidence>
<dbReference type="Proteomes" id="UP000233786">
    <property type="component" value="Unassembled WGS sequence"/>
</dbReference>
<comment type="cofactor">
    <cofactor evidence="2">
        <name>a divalent metal cation</name>
        <dbReference type="ChEBI" id="CHEBI:60240"/>
    </cofactor>
</comment>
<feature type="binding site" evidence="13">
    <location>
        <begin position="103"/>
        <end position="106"/>
    </location>
    <ligand>
        <name>substrate</name>
    </ligand>
</feature>
<evidence type="ECO:0000256" key="12">
    <source>
        <dbReference type="ARBA" id="ARBA00047973"/>
    </source>
</evidence>
<evidence type="ECO:0000256" key="4">
    <source>
        <dbReference type="ARBA" id="ARBA00011233"/>
    </source>
</evidence>
<dbReference type="AlphaFoldDB" id="A0A2N3XVB8"/>
<dbReference type="PANTHER" id="PTHR33254">
    <property type="entry name" value="4-HYDROXY-4-METHYL-2-OXOGLUTARATE ALDOLASE 3-RELATED"/>
    <property type="match status" value="1"/>
</dbReference>
<dbReference type="GO" id="GO:0008948">
    <property type="term" value="F:oxaloacetate decarboxylase activity"/>
    <property type="evidence" value="ECO:0007669"/>
    <property type="project" value="UniProtKB-EC"/>
</dbReference>
<comment type="function">
    <text evidence="8">Catalyzes the aldol cleavage of 4-hydroxy-4-methyl-2-oxoglutarate (HMG) into 2 molecules of pyruvate. Also contains a secondary oxaloacetate (OAA) decarboxylase activity due to the common pyruvate enolate transition state formed following C-C bond cleavage in the retro-aldol and decarboxylation reactions.</text>
</comment>
<dbReference type="GO" id="GO:0046872">
    <property type="term" value="F:metal ion binding"/>
    <property type="evidence" value="ECO:0007669"/>
    <property type="project" value="UniProtKB-KW"/>
</dbReference>
<gene>
    <name evidence="14" type="ORF">A8926_2253</name>
</gene>
<evidence type="ECO:0000256" key="3">
    <source>
        <dbReference type="ARBA" id="ARBA00008621"/>
    </source>
</evidence>
<dbReference type="CDD" id="cd16841">
    <property type="entry name" value="RraA_family"/>
    <property type="match status" value="1"/>
</dbReference>
<evidence type="ECO:0000256" key="13">
    <source>
        <dbReference type="PIRSR" id="PIRSR605493-1"/>
    </source>
</evidence>
<protein>
    <recommendedName>
        <fullName evidence="7">Putative 4-hydroxy-4-methyl-2-oxoglutarate aldolase</fullName>
        <ecNumber evidence="6">4.1.1.112</ecNumber>
        <ecNumber evidence="5">4.1.3.17</ecNumber>
    </recommendedName>
    <alternativeName>
        <fullName evidence="11">Oxaloacetate decarboxylase</fullName>
    </alternativeName>
    <alternativeName>
        <fullName evidence="9">Regulator of ribonuclease activity homolog</fullName>
    </alternativeName>
    <alternativeName>
        <fullName evidence="10">RraA-like protein</fullName>
    </alternativeName>
</protein>
<dbReference type="Gene3D" id="3.50.30.40">
    <property type="entry name" value="Ribonuclease E inhibitor RraA/RraA-like"/>
    <property type="match status" value="1"/>
</dbReference>
<dbReference type="PANTHER" id="PTHR33254:SF4">
    <property type="entry name" value="4-HYDROXY-4-METHYL-2-OXOGLUTARATE ALDOLASE 3-RELATED"/>
    <property type="match status" value="1"/>
</dbReference>
<keyword evidence="13" id="KW-0479">Metal-binding</keyword>
<evidence type="ECO:0000313" key="15">
    <source>
        <dbReference type="Proteomes" id="UP000233786"/>
    </source>
</evidence>
<sequence length="224" mass="24257">MEALEPDVLAALRRYDTPTMANAIETFDIRPHDTGYAGHEIRCIFPDLPVMVGYVATGTIRARGDEPGHGPDLVWNHVRQIPGPRVVVLQDLDDPPGHGAFWGEVMATTFDALGCEGVVTNGCVRDLDEAHAVGFRFFAGSVGVSHGYVRAEEVGVPVTVGGLQVSPGDLLHADKHGVLLIPREIAADLPAAAERVIAREQNFLGWVKSPEFDPDDNMIGRLRH</sequence>
<dbReference type="EMBL" id="PJNB01000001">
    <property type="protein sequence ID" value="PKW14623.1"/>
    <property type="molecule type" value="Genomic_DNA"/>
</dbReference>
<dbReference type="RefSeq" id="WP_010693781.1">
    <property type="nucleotide sequence ID" value="NZ_CP061007.1"/>
</dbReference>